<sequence length="60" mass="7353">MRMDILQKRIKRLEIAEKIDAALKEYYSEKGLPVPEWKQQRDPMWWRHYLIELGLDPDNP</sequence>
<proteinExistence type="predicted"/>
<reference evidence="1 2" key="1">
    <citation type="journal article" date="2014" name="Nature">
        <title>Viral tagging reveals discrete populations in Synechococcus viral genome sequence space.</title>
        <authorList>
            <person name="Deng L."/>
            <person name="Ignacio Espinoza J.C."/>
            <person name="Gregory A.C."/>
            <person name="Poulos B.T."/>
            <person name="Weitz J.S."/>
            <person name="Hugenholtz P."/>
            <person name="Sullivan M.B."/>
        </authorList>
    </citation>
    <scope>NUCLEOTIDE SEQUENCE [LARGE SCALE GENOMIC DNA]</scope>
</reference>
<keyword evidence="2" id="KW-1185">Reference proteome</keyword>
<organism evidence="1 2">
    <name type="scientific">Synechococcus phage ACG-2014h</name>
    <dbReference type="NCBI Taxonomy" id="1340810"/>
    <lineage>
        <taxon>Viruses</taxon>
        <taxon>Duplodnaviria</taxon>
        <taxon>Heunggongvirae</taxon>
        <taxon>Uroviricota</taxon>
        <taxon>Caudoviricetes</taxon>
        <taxon>Pantevenvirales</taxon>
        <taxon>Kyanoviridae</taxon>
        <taxon>Sedonavirus</taxon>
        <taxon>Sedonavirus tusconh</taxon>
    </lineage>
</organism>
<dbReference type="EMBL" id="KF156338">
    <property type="protein sequence ID" value="AHB80532.1"/>
    <property type="molecule type" value="Genomic_DNA"/>
</dbReference>
<evidence type="ECO:0000313" key="2">
    <source>
        <dbReference type="Proteomes" id="UP000018808"/>
    </source>
</evidence>
<accession>V5USN2</accession>
<dbReference type="OrthoDB" id="26610at10239"/>
<evidence type="ECO:0000313" key="1">
    <source>
        <dbReference type="EMBL" id="AHB80532.1"/>
    </source>
</evidence>
<name>V5USN2_9CAUD</name>
<dbReference type="GeneID" id="18504694"/>
<dbReference type="Proteomes" id="UP000018808">
    <property type="component" value="Segment"/>
</dbReference>
<gene>
    <name evidence="1" type="ORF">S-MbCM7_118</name>
</gene>
<dbReference type="KEGG" id="vg:18504694"/>
<protein>
    <submittedName>
        <fullName evidence="1">Uncharacterized protein</fullName>
    </submittedName>
</protein>
<dbReference type="RefSeq" id="YP_009008252.1">
    <property type="nucleotide sequence ID" value="NC_023587.1"/>
</dbReference>